<dbReference type="Gene3D" id="1.10.510.10">
    <property type="entry name" value="Transferase(Phosphotransferase) domain 1"/>
    <property type="match status" value="1"/>
</dbReference>
<keyword evidence="7" id="KW-1185">Reference proteome</keyword>
<feature type="compositionally biased region" description="Basic residues" evidence="4">
    <location>
        <begin position="499"/>
        <end position="533"/>
    </location>
</feature>
<proteinExistence type="predicted"/>
<feature type="compositionally biased region" description="Basic and acidic residues" evidence="4">
    <location>
        <begin position="534"/>
        <end position="545"/>
    </location>
</feature>
<keyword evidence="1 3" id="KW-0547">Nucleotide-binding</keyword>
<evidence type="ECO:0000259" key="5">
    <source>
        <dbReference type="PROSITE" id="PS50011"/>
    </source>
</evidence>
<dbReference type="InterPro" id="IPR000719">
    <property type="entry name" value="Prot_kinase_dom"/>
</dbReference>
<gene>
    <name evidence="6" type="ORF">M0813_23941</name>
</gene>
<evidence type="ECO:0000313" key="6">
    <source>
        <dbReference type="EMBL" id="KAJ6240842.1"/>
    </source>
</evidence>
<dbReference type="InterPro" id="IPR008271">
    <property type="entry name" value="Ser/Thr_kinase_AS"/>
</dbReference>
<dbReference type="PANTHER" id="PTHR24346">
    <property type="entry name" value="MAP/MICROTUBULE AFFINITY-REGULATING KINASE"/>
    <property type="match status" value="1"/>
</dbReference>
<accession>A0ABQ8Y9K6</accession>
<dbReference type="SUPFAM" id="SSF56112">
    <property type="entry name" value="Protein kinase-like (PK-like)"/>
    <property type="match status" value="1"/>
</dbReference>
<evidence type="ECO:0000313" key="7">
    <source>
        <dbReference type="Proteomes" id="UP001150062"/>
    </source>
</evidence>
<evidence type="ECO:0000256" key="2">
    <source>
        <dbReference type="ARBA" id="ARBA00022840"/>
    </source>
</evidence>
<keyword evidence="2 3" id="KW-0067">ATP-binding</keyword>
<feature type="domain" description="Protein kinase" evidence="5">
    <location>
        <begin position="21"/>
        <end position="268"/>
    </location>
</feature>
<protein>
    <submittedName>
        <fullName evidence="6">Map/microtubule affinity-regulating kinase</fullName>
    </submittedName>
</protein>
<feature type="region of interest" description="Disordered" evidence="4">
    <location>
        <begin position="487"/>
        <end position="554"/>
    </location>
</feature>
<dbReference type="SMART" id="SM00220">
    <property type="entry name" value="S_TKc"/>
    <property type="match status" value="1"/>
</dbReference>
<feature type="compositionally biased region" description="Basic and acidic residues" evidence="4">
    <location>
        <begin position="487"/>
        <end position="498"/>
    </location>
</feature>
<dbReference type="InterPro" id="IPR017441">
    <property type="entry name" value="Protein_kinase_ATP_BS"/>
</dbReference>
<reference evidence="6" key="1">
    <citation type="submission" date="2022-08" db="EMBL/GenBank/DDBJ databases">
        <title>Novel sulfate-reducing endosymbionts in the free-living metamonad Anaeramoeba.</title>
        <authorList>
            <person name="Jerlstrom-Hultqvist J."/>
            <person name="Cepicka I."/>
            <person name="Gallot-Lavallee L."/>
            <person name="Salas-Leiva D."/>
            <person name="Curtis B.A."/>
            <person name="Zahonova K."/>
            <person name="Pipaliya S."/>
            <person name="Dacks J."/>
            <person name="Roger A.J."/>
        </authorList>
    </citation>
    <scope>NUCLEOTIDE SEQUENCE</scope>
    <source>
        <strain evidence="6">Schooner1</strain>
    </source>
</reference>
<dbReference type="EMBL" id="JAOAOG010000198">
    <property type="protein sequence ID" value="KAJ6240842.1"/>
    <property type="molecule type" value="Genomic_DNA"/>
</dbReference>
<dbReference type="PANTHER" id="PTHR24346:SF30">
    <property type="entry name" value="MATERNAL EMBRYONIC LEUCINE ZIPPER KINASE"/>
    <property type="match status" value="1"/>
</dbReference>
<dbReference type="PROSITE" id="PS00108">
    <property type="entry name" value="PROTEIN_KINASE_ST"/>
    <property type="match status" value="1"/>
</dbReference>
<dbReference type="Pfam" id="PF00069">
    <property type="entry name" value="Pkinase"/>
    <property type="match status" value="1"/>
</dbReference>
<dbReference type="Proteomes" id="UP001150062">
    <property type="component" value="Unassembled WGS sequence"/>
</dbReference>
<dbReference type="PROSITE" id="PS00107">
    <property type="entry name" value="PROTEIN_KINASE_ATP"/>
    <property type="match status" value="1"/>
</dbReference>
<evidence type="ECO:0000256" key="1">
    <source>
        <dbReference type="ARBA" id="ARBA00022741"/>
    </source>
</evidence>
<dbReference type="InterPro" id="IPR011009">
    <property type="entry name" value="Kinase-like_dom_sf"/>
</dbReference>
<organism evidence="6 7">
    <name type="scientific">Anaeramoeba flamelloides</name>
    <dbReference type="NCBI Taxonomy" id="1746091"/>
    <lineage>
        <taxon>Eukaryota</taxon>
        <taxon>Metamonada</taxon>
        <taxon>Anaeramoebidae</taxon>
        <taxon>Anaeramoeba</taxon>
    </lineage>
</organism>
<evidence type="ECO:0000256" key="4">
    <source>
        <dbReference type="SAM" id="MobiDB-lite"/>
    </source>
</evidence>
<comment type="caution">
    <text evidence="6">The sequence shown here is derived from an EMBL/GenBank/DDBJ whole genome shotgun (WGS) entry which is preliminary data.</text>
</comment>
<name>A0ABQ8Y9K6_9EUKA</name>
<feature type="binding site" evidence="3">
    <location>
        <position position="50"/>
    </location>
    <ligand>
        <name>ATP</name>
        <dbReference type="ChEBI" id="CHEBI:30616"/>
    </ligand>
</feature>
<keyword evidence="6" id="KW-0808">Transferase</keyword>
<keyword evidence="6" id="KW-0418">Kinase</keyword>
<dbReference type="PROSITE" id="PS50011">
    <property type="entry name" value="PROTEIN_KINASE_DOM"/>
    <property type="match status" value="1"/>
</dbReference>
<evidence type="ECO:0000256" key="3">
    <source>
        <dbReference type="PROSITE-ProRule" id="PRU10141"/>
    </source>
</evidence>
<sequence>MTFPLLESKSLSKRKIFNEIYEIYETIGYGSMSKVKFGINKKNGQKVAIKIINRREFTIDSQLELMFQREKDILKKLNHKNIVSFCAAYKSKNNFYLITKYIKGWELLEIVNKTNTNSEFTAYKIWLQIVQAINYCHSQNIVHRDIKPENIIINKKYQIKLIDFGISNFVKKNEFLSTNCGSPLYTAPEVLKGKPYKGKKVDVWSLGIILYLLVCGKLPFTDINRIVPNDIKYPQNLSHSVVSLIKKTLRYQAMLRPSCKKILQHEWMVENKKLEKNFKPELIKFPKMNNYQILKKNFKINQSNIIQKDRQRSTLTSNSTTETINYIHNTESESISDLQFIHENEKKKSNRGINTRFSTNEKRLFQQNAKIFDLSNNFIEIDNSIKLEILNFEKEVIKLTKSKDNKFKKIIKKFKNKIKPTKRKKLKTIDFGMNNKQFIISDLTQTEEEIEKEKEIKNKHKLNNENKNKIIIEIEKDIDIEIEKNKENGNGKKRDTEKKKKKKNERNKKRENKKREKKKREKKKRGKKKREKKKNIEFEKEEKQNMKIINKTKK</sequence>
<dbReference type="GO" id="GO:0016301">
    <property type="term" value="F:kinase activity"/>
    <property type="evidence" value="ECO:0007669"/>
    <property type="project" value="UniProtKB-KW"/>
</dbReference>